<evidence type="ECO:0000256" key="1">
    <source>
        <dbReference type="SAM" id="MobiDB-lite"/>
    </source>
</evidence>
<accession>A0A5J6N5X6</accession>
<evidence type="ECO:0000313" key="2">
    <source>
        <dbReference type="EMBL" id="QEX24814.1"/>
    </source>
</evidence>
<name>A0A5J6N5X6_9PROT</name>
<protein>
    <submittedName>
        <fullName evidence="2">Uncharacterized protein</fullName>
    </submittedName>
</protein>
<evidence type="ECO:0000313" key="3">
    <source>
        <dbReference type="Proteomes" id="UP000325797"/>
    </source>
</evidence>
<sequence length="251" mass="28090">MLEPRRTKLLVPGWSGEATRDLPQPWHCKPFYEAATYGLEIRFSWKALCQVSLRRGRPVWSGDVAAELPSGAPQGWHPFSAFAPGYFGLSPLLDIEVPDGMGLFVLPHPRCLMDITGTAPIAIPGIVETHWWPRPFFLVFKAPSFRKTILFNYGDPIAQILVVPLGESYDIKEMQADLALSRNQRSLTLAKHPETFSDRTVHSDNGYPSFDNKYKVLSCLARTQGAAKVAKRLDTPSPGVSIETKSRTRQR</sequence>
<dbReference type="Proteomes" id="UP000325797">
    <property type="component" value="Chromosome"/>
</dbReference>
<dbReference type="EMBL" id="CP042582">
    <property type="protein sequence ID" value="QEX24814.1"/>
    <property type="molecule type" value="Genomic_DNA"/>
</dbReference>
<feature type="region of interest" description="Disordered" evidence="1">
    <location>
        <begin position="230"/>
        <end position="251"/>
    </location>
</feature>
<dbReference type="AlphaFoldDB" id="A0A5J6N5X6"/>
<gene>
    <name evidence="2" type="ORF">FRZ61_47560</name>
</gene>
<keyword evidence="3" id="KW-1185">Reference proteome</keyword>
<proteinExistence type="predicted"/>
<reference evidence="2 3" key="1">
    <citation type="submission" date="2019-08" db="EMBL/GenBank/DDBJ databases">
        <title>Hyperibacter terrae gen. nov., sp. nov. and Hyperibacter viscosus sp. nov., two new members in the family Rhodospirillaceae isolated from the rhizosphere of Hypericum perforatum.</title>
        <authorList>
            <person name="Noviana Z."/>
        </authorList>
    </citation>
    <scope>NUCLEOTIDE SEQUENCE [LARGE SCALE GENOMIC DNA]</scope>
    <source>
        <strain evidence="2 3">R5959</strain>
    </source>
</reference>
<organism evidence="2 3">
    <name type="scientific">Hypericibacter adhaerens</name>
    <dbReference type="NCBI Taxonomy" id="2602016"/>
    <lineage>
        <taxon>Bacteria</taxon>
        <taxon>Pseudomonadati</taxon>
        <taxon>Pseudomonadota</taxon>
        <taxon>Alphaproteobacteria</taxon>
        <taxon>Rhodospirillales</taxon>
        <taxon>Dongiaceae</taxon>
        <taxon>Hypericibacter</taxon>
    </lineage>
</organism>
<dbReference type="KEGG" id="hadh:FRZ61_47560"/>